<dbReference type="Gene3D" id="1.10.3210.10">
    <property type="entry name" value="Hypothetical protein af1432"/>
    <property type="match status" value="1"/>
</dbReference>
<evidence type="ECO:0000313" key="7">
    <source>
        <dbReference type="EMBL" id="EEG74857.1"/>
    </source>
</evidence>
<comment type="function">
    <text evidence="2">May play the central regulatory role in sporulation. It may be an element of the effector pathway responsible for the activation of sporulation genes in response to nutritional stress. Spo0A may act in concert with spo0H (a sigma factor) to control the expression of some genes that are critical to the sporulation process.</text>
</comment>
<dbReference type="AlphaFoldDB" id="C0BYC9"/>
<dbReference type="Pfam" id="PF00990">
    <property type="entry name" value="GGDEF"/>
    <property type="match status" value="1"/>
</dbReference>
<dbReference type="Pfam" id="PF00072">
    <property type="entry name" value="Response_reg"/>
    <property type="match status" value="1"/>
</dbReference>
<comment type="caution">
    <text evidence="7">The sequence shown here is derived from an EMBL/GenBank/DDBJ whole genome shotgun (WGS) entry which is preliminary data.</text>
</comment>
<dbReference type="NCBIfam" id="TIGR00254">
    <property type="entry name" value="GGDEF"/>
    <property type="match status" value="1"/>
</dbReference>
<dbReference type="PANTHER" id="PTHR45228">
    <property type="entry name" value="CYCLIC DI-GMP PHOSPHODIESTERASE TM_0186-RELATED"/>
    <property type="match status" value="1"/>
</dbReference>
<feature type="domain" description="HD-GYP" evidence="6">
    <location>
        <begin position="150"/>
        <end position="358"/>
    </location>
</feature>
<dbReference type="CDD" id="cd00077">
    <property type="entry name" value="HDc"/>
    <property type="match status" value="1"/>
</dbReference>
<feature type="modified residue" description="4-aspartylphosphate" evidence="3">
    <location>
        <position position="63"/>
    </location>
</feature>
<dbReference type="InterPro" id="IPR000160">
    <property type="entry name" value="GGDEF_dom"/>
</dbReference>
<evidence type="ECO:0000313" key="8">
    <source>
        <dbReference type="Proteomes" id="UP000004893"/>
    </source>
</evidence>
<dbReference type="InterPro" id="IPR029787">
    <property type="entry name" value="Nucleotide_cyclase"/>
</dbReference>
<dbReference type="Gene3D" id="3.40.50.2300">
    <property type="match status" value="1"/>
</dbReference>
<dbReference type="CDD" id="cd01949">
    <property type="entry name" value="GGDEF"/>
    <property type="match status" value="1"/>
</dbReference>
<evidence type="ECO:0000259" key="6">
    <source>
        <dbReference type="PROSITE" id="PS51832"/>
    </source>
</evidence>
<dbReference type="Gene3D" id="3.30.70.270">
    <property type="match status" value="1"/>
</dbReference>
<dbReference type="InterPro" id="IPR052020">
    <property type="entry name" value="Cyclic_di-GMP/3'3'-cGAMP_PDE"/>
</dbReference>
<reference evidence="7" key="2">
    <citation type="submission" date="2013-06" db="EMBL/GenBank/DDBJ databases">
        <title>Draft genome sequence of Clostridium hylemonae (DSM 15053).</title>
        <authorList>
            <person name="Sudarsanam P."/>
            <person name="Ley R."/>
            <person name="Guruge J."/>
            <person name="Turnbaugh P.J."/>
            <person name="Mahowald M."/>
            <person name="Liep D."/>
            <person name="Gordon J."/>
        </authorList>
    </citation>
    <scope>NUCLEOTIDE SEQUENCE</scope>
    <source>
        <strain evidence="7">DSM 15053</strain>
    </source>
</reference>
<dbReference type="GO" id="GO:0000160">
    <property type="term" value="P:phosphorelay signal transduction system"/>
    <property type="evidence" value="ECO:0007669"/>
    <property type="project" value="InterPro"/>
</dbReference>
<sequence>MMWQGRGMDKRHKILIVDDTEMNRSLLSDMLGDEYEIAEAVNGLEAVQYLQKNENDIAIILLDIVMPVMDGFEVLAMMNKGKWIEHIPVIMISAETSSAYIDQAYDLGATDYISRPFDVKTVRRRVSNTIMLYAKQKMLQGMVTDQILEKEKNNYLMVEILSTIVEFRNGESGLHVMHIRIITEILLKALARRTEEYNLNSAAIALITNASALHDIGKISIAEEILNKPGKLTKEEFEIMKTHSAIGAEMLKSVPNHQNEGLVKVAYEICRWHHERYDGRGYPDGLKGEDIPIAAQVVSLADVYDALTSVRVYKPAYEHEKAMEMILHGECGAFNPVLLECLIEEGDHISKELKVRSLGGTMNNEMRNITSELLESGGITASDRTLNLLEQERIKYQFFASMSQEIQFEYNAETDMIMLSEWGANYLGTDEIALHPMDNPIIDEIIDHDALCEIRKNLRSATPAHPVVSGTYQLRIQGRERWCKLIARALWSDEEKCIYSGSIGKMIDIHEERLEMNMLKQAAAQDMLTSLYNHANAQKIISSMLKEDTDRRYGLILFDLDFFKNANDQHGHLFGDRVLKFVAKKILQNIRSEDIAARVGGDEFLIFAEYRDDFSYVVNRIFDSLADYYYNFKISISMGVAIYPKDGTTYEKLFQCADQALYSSKQEGRNQYKFYEKSMEGCLSVISPMDNEIED</sequence>
<dbReference type="EMBL" id="ABYI02000018">
    <property type="protein sequence ID" value="EEG74857.1"/>
    <property type="molecule type" value="Genomic_DNA"/>
</dbReference>
<keyword evidence="3" id="KW-0597">Phosphoprotein</keyword>
<dbReference type="SMART" id="SM00448">
    <property type="entry name" value="REC"/>
    <property type="match status" value="1"/>
</dbReference>
<feature type="domain" description="GGDEF" evidence="5">
    <location>
        <begin position="551"/>
        <end position="677"/>
    </location>
</feature>
<organism evidence="7 8">
    <name type="scientific">[Clostridium] hylemonae DSM 15053</name>
    <dbReference type="NCBI Taxonomy" id="553973"/>
    <lineage>
        <taxon>Bacteria</taxon>
        <taxon>Bacillati</taxon>
        <taxon>Bacillota</taxon>
        <taxon>Clostridia</taxon>
        <taxon>Lachnospirales</taxon>
        <taxon>Lachnospiraceae</taxon>
    </lineage>
</organism>
<dbReference type="SUPFAM" id="SSF55073">
    <property type="entry name" value="Nucleotide cyclase"/>
    <property type="match status" value="1"/>
</dbReference>
<dbReference type="InterPro" id="IPR043128">
    <property type="entry name" value="Rev_trsase/Diguanyl_cyclase"/>
</dbReference>
<dbReference type="eggNOG" id="COG2199">
    <property type="taxonomic scope" value="Bacteria"/>
</dbReference>
<reference evidence="7" key="1">
    <citation type="submission" date="2009-02" db="EMBL/GenBank/DDBJ databases">
        <authorList>
            <person name="Fulton L."/>
            <person name="Clifton S."/>
            <person name="Fulton B."/>
            <person name="Xu J."/>
            <person name="Minx P."/>
            <person name="Pepin K.H."/>
            <person name="Johnson M."/>
            <person name="Bhonagiri V."/>
            <person name="Nash W.E."/>
            <person name="Mardis E.R."/>
            <person name="Wilson R.K."/>
        </authorList>
    </citation>
    <scope>NUCLEOTIDE SEQUENCE [LARGE SCALE GENOMIC DNA]</scope>
    <source>
        <strain evidence="7">DSM 15053</strain>
    </source>
</reference>
<feature type="domain" description="Response regulatory" evidence="4">
    <location>
        <begin position="13"/>
        <end position="130"/>
    </location>
</feature>
<dbReference type="eggNOG" id="COG3437">
    <property type="taxonomic scope" value="Bacteria"/>
</dbReference>
<dbReference type="PANTHER" id="PTHR45228:SF5">
    <property type="entry name" value="CYCLIC DI-GMP PHOSPHODIESTERASE VC_1348-RELATED"/>
    <property type="match status" value="1"/>
</dbReference>
<name>C0BYC9_9FIRM</name>
<dbReference type="Proteomes" id="UP000004893">
    <property type="component" value="Unassembled WGS sequence"/>
</dbReference>
<accession>C0BYC9</accession>
<dbReference type="STRING" id="553973.CLOHYLEM_04818"/>
<dbReference type="Pfam" id="PF13487">
    <property type="entry name" value="HD_5"/>
    <property type="match status" value="1"/>
</dbReference>
<evidence type="ECO:0000259" key="4">
    <source>
        <dbReference type="PROSITE" id="PS50110"/>
    </source>
</evidence>
<evidence type="ECO:0000259" key="5">
    <source>
        <dbReference type="PROSITE" id="PS50887"/>
    </source>
</evidence>
<evidence type="ECO:0000256" key="3">
    <source>
        <dbReference type="PROSITE-ProRule" id="PRU00169"/>
    </source>
</evidence>
<proteinExistence type="predicted"/>
<dbReference type="PROSITE" id="PS51832">
    <property type="entry name" value="HD_GYP"/>
    <property type="match status" value="1"/>
</dbReference>
<evidence type="ECO:0000256" key="2">
    <source>
        <dbReference type="ARBA" id="ARBA00024867"/>
    </source>
</evidence>
<dbReference type="HOGENOM" id="CLU_000445_92_10_9"/>
<dbReference type="InterPro" id="IPR011006">
    <property type="entry name" value="CheY-like_superfamily"/>
</dbReference>
<dbReference type="SUPFAM" id="SSF109604">
    <property type="entry name" value="HD-domain/PDEase-like"/>
    <property type="match status" value="1"/>
</dbReference>
<dbReference type="InterPro" id="IPR001789">
    <property type="entry name" value="Sig_transdc_resp-reg_receiver"/>
</dbReference>
<dbReference type="PROSITE" id="PS50110">
    <property type="entry name" value="RESPONSE_REGULATORY"/>
    <property type="match status" value="1"/>
</dbReference>
<dbReference type="SMART" id="SM00267">
    <property type="entry name" value="GGDEF"/>
    <property type="match status" value="1"/>
</dbReference>
<evidence type="ECO:0000256" key="1">
    <source>
        <dbReference type="ARBA" id="ARBA00018672"/>
    </source>
</evidence>
<dbReference type="SUPFAM" id="SSF52172">
    <property type="entry name" value="CheY-like"/>
    <property type="match status" value="1"/>
</dbReference>
<dbReference type="InterPro" id="IPR003607">
    <property type="entry name" value="HD/PDEase_dom"/>
</dbReference>
<gene>
    <name evidence="7" type="ORF">CLOHYLEM_04818</name>
</gene>
<dbReference type="PROSITE" id="PS50887">
    <property type="entry name" value="GGDEF"/>
    <property type="match status" value="1"/>
</dbReference>
<protein>
    <recommendedName>
        <fullName evidence="1">Stage 0 sporulation protein A homolog</fullName>
    </recommendedName>
</protein>
<dbReference type="InterPro" id="IPR037522">
    <property type="entry name" value="HD_GYP_dom"/>
</dbReference>
<keyword evidence="8" id="KW-1185">Reference proteome</keyword>